<proteinExistence type="inferred from homology"/>
<dbReference type="Proteomes" id="UP001202831">
    <property type="component" value="Unassembled WGS sequence"/>
</dbReference>
<name>A0ABT0N8Z9_9GAMM</name>
<dbReference type="Gene3D" id="3.40.190.10">
    <property type="entry name" value="Periplasmic binding protein-like II"/>
    <property type="match status" value="2"/>
</dbReference>
<dbReference type="Pfam" id="PF03466">
    <property type="entry name" value="LysR_substrate"/>
    <property type="match status" value="1"/>
</dbReference>
<comment type="caution">
    <text evidence="6">The sequence shown here is derived from an EMBL/GenBank/DDBJ whole genome shotgun (WGS) entry which is preliminary data.</text>
</comment>
<gene>
    <name evidence="6" type="ORF">L2725_14040</name>
</gene>
<dbReference type="SUPFAM" id="SSF46785">
    <property type="entry name" value="Winged helix' DNA-binding domain"/>
    <property type="match status" value="1"/>
</dbReference>
<keyword evidence="4" id="KW-0804">Transcription</keyword>
<comment type="similarity">
    <text evidence="1">Belongs to the LysR transcriptional regulatory family.</text>
</comment>
<dbReference type="PROSITE" id="PS50931">
    <property type="entry name" value="HTH_LYSR"/>
    <property type="match status" value="1"/>
</dbReference>
<feature type="domain" description="HTH lysR-type" evidence="5">
    <location>
        <begin position="3"/>
        <end position="60"/>
    </location>
</feature>
<protein>
    <submittedName>
        <fullName evidence="6">LysR substrate-binding domain-containing protein</fullName>
    </submittedName>
</protein>
<dbReference type="PANTHER" id="PTHR30126">
    <property type="entry name" value="HTH-TYPE TRANSCRIPTIONAL REGULATOR"/>
    <property type="match status" value="1"/>
</dbReference>
<dbReference type="InterPro" id="IPR000847">
    <property type="entry name" value="LysR_HTH_N"/>
</dbReference>
<evidence type="ECO:0000256" key="4">
    <source>
        <dbReference type="ARBA" id="ARBA00023163"/>
    </source>
</evidence>
<evidence type="ECO:0000256" key="1">
    <source>
        <dbReference type="ARBA" id="ARBA00009437"/>
    </source>
</evidence>
<evidence type="ECO:0000313" key="6">
    <source>
        <dbReference type="EMBL" id="MCL2914884.1"/>
    </source>
</evidence>
<sequence length="297" mass="32604">MRITLKQLMVFDAIARSGQVAKAAELVCQSAPATSMALAELEKQLDTRLFERRGNRLHLNAQGALLLPMAAEVLDRVNQIEHAFSGHGDQLMGKLSISASSTIGNYLLAPCVVAFSELWPKVEVDMTICNTHEAIDAVADGCSEMAYIEGICLDRRLTVEDWHSDRLTIFCAPCHPLAGANVSLQELAKERWVLRESGSGTREVFLSAVMTKGLHPDIPFSFGRPEAVKQAARQGCLLGVLSSLTLQQELERGELAQVHVADLALSRPFSRIKHSGRTDSALGRAFHEFSLKWLTEL</sequence>
<dbReference type="InterPro" id="IPR005119">
    <property type="entry name" value="LysR_subst-bd"/>
</dbReference>
<dbReference type="InterPro" id="IPR036388">
    <property type="entry name" value="WH-like_DNA-bd_sf"/>
</dbReference>
<dbReference type="Gene3D" id="1.10.10.10">
    <property type="entry name" value="Winged helix-like DNA-binding domain superfamily/Winged helix DNA-binding domain"/>
    <property type="match status" value="1"/>
</dbReference>
<evidence type="ECO:0000256" key="2">
    <source>
        <dbReference type="ARBA" id="ARBA00023015"/>
    </source>
</evidence>
<keyword evidence="3" id="KW-0238">DNA-binding</keyword>
<dbReference type="SUPFAM" id="SSF53850">
    <property type="entry name" value="Periplasmic binding protein-like II"/>
    <property type="match status" value="1"/>
</dbReference>
<reference evidence="6 7" key="1">
    <citation type="submission" date="2022-01" db="EMBL/GenBank/DDBJ databases">
        <title>Whole genome-based taxonomy of the Shewanellaceae.</title>
        <authorList>
            <person name="Martin-Rodriguez A.J."/>
        </authorList>
    </citation>
    <scope>NUCLEOTIDE SEQUENCE [LARGE SCALE GENOMIC DNA]</scope>
    <source>
        <strain evidence="6 7">DSM 21332</strain>
    </source>
</reference>
<evidence type="ECO:0000259" key="5">
    <source>
        <dbReference type="PROSITE" id="PS50931"/>
    </source>
</evidence>
<keyword evidence="2" id="KW-0805">Transcription regulation</keyword>
<evidence type="ECO:0000256" key="3">
    <source>
        <dbReference type="ARBA" id="ARBA00023125"/>
    </source>
</evidence>
<dbReference type="Pfam" id="PF00126">
    <property type="entry name" value="HTH_1"/>
    <property type="match status" value="1"/>
</dbReference>
<evidence type="ECO:0000313" key="7">
    <source>
        <dbReference type="Proteomes" id="UP001202831"/>
    </source>
</evidence>
<dbReference type="EMBL" id="JAKIKT010000005">
    <property type="protein sequence ID" value="MCL2914884.1"/>
    <property type="molecule type" value="Genomic_DNA"/>
</dbReference>
<dbReference type="RefSeq" id="WP_249249520.1">
    <property type="nucleotide sequence ID" value="NZ_JAKIKT010000005.1"/>
</dbReference>
<keyword evidence="7" id="KW-1185">Reference proteome</keyword>
<dbReference type="InterPro" id="IPR036390">
    <property type="entry name" value="WH_DNA-bd_sf"/>
</dbReference>
<organism evidence="6 7">
    <name type="scientific">Shewanella corallii</name>
    <dbReference type="NCBI Taxonomy" id="560080"/>
    <lineage>
        <taxon>Bacteria</taxon>
        <taxon>Pseudomonadati</taxon>
        <taxon>Pseudomonadota</taxon>
        <taxon>Gammaproteobacteria</taxon>
        <taxon>Alteromonadales</taxon>
        <taxon>Shewanellaceae</taxon>
        <taxon>Shewanella</taxon>
    </lineage>
</organism>
<dbReference type="PANTHER" id="PTHR30126:SF94">
    <property type="entry name" value="LYSR FAMILY TRANSCRIPTIONAL REGULATOR"/>
    <property type="match status" value="1"/>
</dbReference>
<accession>A0ABT0N8Z9</accession>